<name>A0A8J3KD58_9ACTN</name>
<dbReference type="RefSeq" id="WP_120316925.1">
    <property type="nucleotide sequence ID" value="NZ_BONH01000015.1"/>
</dbReference>
<evidence type="ECO:0000313" key="1">
    <source>
        <dbReference type="EMBL" id="GIF98444.1"/>
    </source>
</evidence>
<protein>
    <submittedName>
        <fullName evidence="1">Uncharacterized protein</fullName>
    </submittedName>
</protein>
<dbReference type="Proteomes" id="UP000659904">
    <property type="component" value="Unassembled WGS sequence"/>
</dbReference>
<dbReference type="InterPro" id="IPR049749">
    <property type="entry name" value="SCO2521-like"/>
</dbReference>
<keyword evidence="2" id="KW-1185">Reference proteome</keyword>
<dbReference type="EMBL" id="BONH01000015">
    <property type="protein sequence ID" value="GIF98444.1"/>
    <property type="molecule type" value="Genomic_DNA"/>
</dbReference>
<proteinExistence type="predicted"/>
<accession>A0A8J3KD58</accession>
<sequence length="319" mass="34146">MTTTRQAAEVVIGEVHTALLQHSSAVSAATGAGLLALTAGERVRRSERPIAYAVSPPQLTGVDCDLPAAVGTGRRTRLAPVRAVGTVTSRAVLTGGHVLQGSAYARVVADGERRRMPWSHYLARPGVLELIGKSGGLDVAGGHLHSTEPQTGLLDLGAIGNRTIDTVQASRDIDRAAPFKSARTGLRWAASEGGAFEFRLVDDRHRTVRLPRVVADAEAAAVLCEDIALHDWLLTTLLSLVSRAPAGKAGRRQVVERLAPALDYLLHLWMPAARVDDALAPVWRGLDQRPGLTRQWQTNVDRVRDQLALAVIEASGHRS</sequence>
<gene>
    <name evidence="1" type="ORF">Cci01nite_35380</name>
</gene>
<comment type="caution">
    <text evidence="1">The sequence shown here is derived from an EMBL/GenBank/DDBJ whole genome shotgun (WGS) entry which is preliminary data.</text>
</comment>
<organism evidence="1 2">
    <name type="scientific">Catellatospora citrea</name>
    <dbReference type="NCBI Taxonomy" id="53366"/>
    <lineage>
        <taxon>Bacteria</taxon>
        <taxon>Bacillati</taxon>
        <taxon>Actinomycetota</taxon>
        <taxon>Actinomycetes</taxon>
        <taxon>Micromonosporales</taxon>
        <taxon>Micromonosporaceae</taxon>
        <taxon>Catellatospora</taxon>
    </lineage>
</organism>
<dbReference type="AlphaFoldDB" id="A0A8J3KD58"/>
<reference evidence="1 2" key="1">
    <citation type="submission" date="2021-01" db="EMBL/GenBank/DDBJ databases">
        <title>Whole genome shotgun sequence of Catellatospora citrea NBRC 14495.</title>
        <authorList>
            <person name="Komaki H."/>
            <person name="Tamura T."/>
        </authorList>
    </citation>
    <scope>NUCLEOTIDE SEQUENCE [LARGE SCALE GENOMIC DNA]</scope>
    <source>
        <strain evidence="1 2">NBRC 14495</strain>
    </source>
</reference>
<evidence type="ECO:0000313" key="2">
    <source>
        <dbReference type="Proteomes" id="UP000659904"/>
    </source>
</evidence>
<dbReference type="NCBIfam" id="NF040565">
    <property type="entry name" value="SCO2521_fam"/>
    <property type="match status" value="1"/>
</dbReference>